<dbReference type="Pfam" id="PF05593">
    <property type="entry name" value="RHS_repeat"/>
    <property type="match status" value="5"/>
</dbReference>
<dbReference type="RefSeq" id="WP_073173510.1">
    <property type="nucleotide sequence ID" value="NZ_FRDA01000034.1"/>
</dbReference>
<gene>
    <name evidence="3" type="ORF">SAMN05216593_1342</name>
</gene>
<dbReference type="PRINTS" id="PR00394">
    <property type="entry name" value="RHSPROTEIN"/>
</dbReference>
<sequence length="1312" mass="146678">MSGLPVSHVGEKVAGGVIATGSPTVHVGSSGVGMADRVSACVPNVGQPVNPMLGCKLLPEEVDFSLAAPDTFSFGRGYLSSNPRVGKLGQGWWLPGESMVLELSAEACVLIDAQGRRITFPALAAGKELYSGSEQLWLRRGGAVPEAQSLPVWKGRWAAVPSEWQRHEGAVVLLADDSYLCFMQQPDGIWRLHSTFGRNGYRTEFGWSRRGFLTSIRDSAGRSYVLVYQHACEPRQGDDGIRLCGVILANLDGPVPEHFDPQAYGHDWLVRYQFNEAGDLIAVRDRAGEIVRVFAWNNHIMVAHGEPGGQEVRYAWDVHSPEGRVIQQSEADGLVREFRYYADATDVVDNLGRVERYEFSGDAGQRRWTALVRADGSRTEFEYDLFGRLVLMRDPLGRETRRRLDGQGRLLEELSPGKRRYCKTLDEETGQLKALIDTMGRQWTFERDARGNRVSVTAPTGTTRYHYDDPALPDRPTRIIDSKGGVKTLQWNRLGLPVSVTDCSAQTYRYEYDSEGRLIAETDPSGQVSRRHYDLLGQVIGLTFADGSSFVYRYDAQGRQTHMADAQGHCTQFSWDRNARLLSASDAAGHELRYLYDEAGRLCSITNQNGVQARFAYDVLDRLVEETGFDGRRQQYRYNLADEMITRIDADHGETHYQYNRDGRLLSTTYPATQGAAAFSEQYHWMADGRLAGVQNPECEVRFAYDDAGNLCLENQIHADGWVYSVEHRHDPLGVRESSRYGDAPEVNWLTYGSGHLHGVVAGHVEIGFERDALHRERCRDARLKGQPQTLFNLQCEYDPTGRLSHSHLKLAAAEEWKRGYRYDGLGQLSQIIDNQHPDLRYTYDLSGTLVASQRGNALERRYRFDPAGNRLETDDDGSGQVQTHYEHNELYRSGYTGSRHETAQLNPAAERWAGNRVETFRGSTYRFDACGQLIERTDPDGNRLRLVYDGAQRLVRLTRQRPDGVRVEAHYRYDALSRRIAKTVHVGKASSLVRYGWDGGRQCAEARAELLRTTVHEPNSFVPLLRVDQRCEPDSPELLAVRKDMAAADQPLPAQCRPTLGEPTISFFHTDHIGTPLQLSNERGQLIWQAGTDDWRAVADEQGSTDQPIRFQGQYHDEESGLYYNHHRYYLPEIGRYASQDPIGFRGGPNPYVYALNIPSVAYDPSGLFVPLVIIGGILLKAAIGATVEVGMQTGKQVLGQMKDNWDNDRDLTDIKWKCIDINYKHVAASAAFSTVAPGLFGSAKTVFTSSKALKALSGQAANTANRAAKLAARKAAHTGTIKTTVASQAMWQTGKAIVKCPLKDKEEECQ</sequence>
<dbReference type="Pfam" id="PF25023">
    <property type="entry name" value="TEN_YD-shell"/>
    <property type="match status" value="1"/>
</dbReference>
<feature type="domain" description="CRIB" evidence="2">
    <location>
        <begin position="1061"/>
        <end position="1075"/>
    </location>
</feature>
<name>A0A1M7QK30_9PSED</name>
<dbReference type="PANTHER" id="PTHR32305:SF15">
    <property type="entry name" value="PROTEIN RHSA-RELATED"/>
    <property type="match status" value="1"/>
</dbReference>
<evidence type="ECO:0000259" key="2">
    <source>
        <dbReference type="PROSITE" id="PS50108"/>
    </source>
</evidence>
<dbReference type="Pfam" id="PF03527">
    <property type="entry name" value="RHS"/>
    <property type="match status" value="1"/>
</dbReference>
<dbReference type="InterPro" id="IPR050708">
    <property type="entry name" value="T6SS_VgrG/RHS"/>
</dbReference>
<evidence type="ECO:0000313" key="3">
    <source>
        <dbReference type="EMBL" id="SHN31566.1"/>
    </source>
</evidence>
<dbReference type="InterPro" id="IPR006530">
    <property type="entry name" value="YD"/>
</dbReference>
<dbReference type="NCBIfam" id="TIGR03696">
    <property type="entry name" value="Rhs_assc_core"/>
    <property type="match status" value="1"/>
</dbReference>
<dbReference type="InterPro" id="IPR031325">
    <property type="entry name" value="RHS_repeat"/>
</dbReference>
<dbReference type="InterPro" id="IPR045351">
    <property type="entry name" value="DUF6531"/>
</dbReference>
<dbReference type="Proteomes" id="UP000183983">
    <property type="component" value="Unassembled WGS sequence"/>
</dbReference>
<proteinExistence type="predicted"/>
<dbReference type="Pfam" id="PF20148">
    <property type="entry name" value="DUF6531"/>
    <property type="match status" value="1"/>
</dbReference>
<accession>A0A1M7QK30</accession>
<dbReference type="PANTHER" id="PTHR32305">
    <property type="match status" value="1"/>
</dbReference>
<evidence type="ECO:0000313" key="4">
    <source>
        <dbReference type="Proteomes" id="UP000183983"/>
    </source>
</evidence>
<dbReference type="SUPFAM" id="SSF69304">
    <property type="entry name" value="Tricorn protease N-terminal domain"/>
    <property type="match status" value="1"/>
</dbReference>
<dbReference type="Gene3D" id="2.180.10.10">
    <property type="entry name" value="RHS repeat-associated core"/>
    <property type="match status" value="3"/>
</dbReference>
<protein>
    <submittedName>
        <fullName evidence="3">Type VI secretion system secreted protein VgrG</fullName>
    </submittedName>
</protein>
<dbReference type="PROSITE" id="PS50108">
    <property type="entry name" value="CRIB"/>
    <property type="match status" value="1"/>
</dbReference>
<dbReference type="NCBIfam" id="TIGR01643">
    <property type="entry name" value="YD_repeat_2x"/>
    <property type="match status" value="7"/>
</dbReference>
<reference evidence="3 4" key="1">
    <citation type="submission" date="2016-11" db="EMBL/GenBank/DDBJ databases">
        <authorList>
            <person name="Jaros S."/>
            <person name="Januszkiewicz K."/>
            <person name="Wedrychowicz H."/>
        </authorList>
    </citation>
    <scope>NUCLEOTIDE SEQUENCE [LARGE SCALE GENOMIC DNA]</scope>
    <source>
        <strain evidence="3 4">LMG 26898</strain>
    </source>
</reference>
<dbReference type="EMBL" id="FRDA01000034">
    <property type="protein sequence ID" value="SHN31566.1"/>
    <property type="molecule type" value="Genomic_DNA"/>
</dbReference>
<dbReference type="InterPro" id="IPR001826">
    <property type="entry name" value="RHS"/>
</dbReference>
<organism evidence="3 4">
    <name type="scientific">Pseudomonas asturiensis</name>
    <dbReference type="NCBI Taxonomy" id="1190415"/>
    <lineage>
        <taxon>Bacteria</taxon>
        <taxon>Pseudomonadati</taxon>
        <taxon>Pseudomonadota</taxon>
        <taxon>Gammaproteobacteria</taxon>
        <taxon>Pseudomonadales</taxon>
        <taxon>Pseudomonadaceae</taxon>
        <taxon>Pseudomonas</taxon>
    </lineage>
</organism>
<dbReference type="InterPro" id="IPR056823">
    <property type="entry name" value="TEN-like_YD-shell"/>
</dbReference>
<keyword evidence="1" id="KW-0677">Repeat</keyword>
<dbReference type="STRING" id="1190415.SAMN05216593_1342"/>
<dbReference type="OrthoDB" id="9816400at2"/>
<dbReference type="InterPro" id="IPR000095">
    <property type="entry name" value="CRIB_dom"/>
</dbReference>
<evidence type="ECO:0000256" key="1">
    <source>
        <dbReference type="ARBA" id="ARBA00022737"/>
    </source>
</evidence>
<dbReference type="InterPro" id="IPR022385">
    <property type="entry name" value="Rhs_assc_core"/>
</dbReference>